<dbReference type="EMBL" id="FNIR01000010">
    <property type="protein sequence ID" value="SDP11515.1"/>
    <property type="molecule type" value="Genomic_DNA"/>
</dbReference>
<keyword evidence="2" id="KW-1185">Reference proteome</keyword>
<dbReference type="Proteomes" id="UP000199088">
    <property type="component" value="Unassembled WGS sequence"/>
</dbReference>
<name>A0A1H0Q3A9_9ACTN</name>
<sequence length="57" mass="6756">MEENEAETWIETTDDGIEVRCDTVGTGLVFPFSLSEFWEVVQETEDDQVRRWERDET</sequence>
<organism evidence="1 2">
    <name type="scientific">Klenkia soli</name>
    <dbReference type="NCBI Taxonomy" id="1052260"/>
    <lineage>
        <taxon>Bacteria</taxon>
        <taxon>Bacillati</taxon>
        <taxon>Actinomycetota</taxon>
        <taxon>Actinomycetes</taxon>
        <taxon>Geodermatophilales</taxon>
        <taxon>Geodermatophilaceae</taxon>
        <taxon>Klenkia</taxon>
    </lineage>
</organism>
<reference evidence="2" key="1">
    <citation type="submission" date="2016-10" db="EMBL/GenBank/DDBJ databases">
        <authorList>
            <person name="Varghese N."/>
            <person name="Submissions S."/>
        </authorList>
    </citation>
    <scope>NUCLEOTIDE SEQUENCE [LARGE SCALE GENOMIC DNA]</scope>
    <source>
        <strain evidence="2">DSM 45843</strain>
    </source>
</reference>
<dbReference type="AlphaFoldDB" id="A0A1H0Q3A9"/>
<evidence type="ECO:0000313" key="2">
    <source>
        <dbReference type="Proteomes" id="UP000199088"/>
    </source>
</evidence>
<proteinExistence type="predicted"/>
<evidence type="ECO:0000313" key="1">
    <source>
        <dbReference type="EMBL" id="SDP11515.1"/>
    </source>
</evidence>
<gene>
    <name evidence="1" type="ORF">SAMN05660199_03188</name>
</gene>
<accession>A0A1H0Q3A9</accession>
<protein>
    <submittedName>
        <fullName evidence="1">Uncharacterized protein</fullName>
    </submittedName>
</protein>
<dbReference type="STRING" id="1052260.SAMN05660199_03188"/>